<evidence type="ECO:0000313" key="3">
    <source>
        <dbReference type="EMBL" id="QDV25555.1"/>
    </source>
</evidence>
<evidence type="ECO:0000256" key="1">
    <source>
        <dbReference type="SAM" id="MobiDB-lite"/>
    </source>
</evidence>
<dbReference type="EMBL" id="CP036298">
    <property type="protein sequence ID" value="QDV25555.1"/>
    <property type="molecule type" value="Genomic_DNA"/>
</dbReference>
<proteinExistence type="predicted"/>
<dbReference type="RefSeq" id="WP_145080777.1">
    <property type="nucleotide sequence ID" value="NZ_CP036298.1"/>
</dbReference>
<organism evidence="3 4">
    <name type="scientific">Aureliella helgolandensis</name>
    <dbReference type="NCBI Taxonomy" id="2527968"/>
    <lineage>
        <taxon>Bacteria</taxon>
        <taxon>Pseudomonadati</taxon>
        <taxon>Planctomycetota</taxon>
        <taxon>Planctomycetia</taxon>
        <taxon>Pirellulales</taxon>
        <taxon>Pirellulaceae</taxon>
        <taxon>Aureliella</taxon>
    </lineage>
</organism>
<reference evidence="3 4" key="1">
    <citation type="submission" date="2019-02" db="EMBL/GenBank/DDBJ databases">
        <title>Deep-cultivation of Planctomycetes and their phenomic and genomic characterization uncovers novel biology.</title>
        <authorList>
            <person name="Wiegand S."/>
            <person name="Jogler M."/>
            <person name="Boedeker C."/>
            <person name="Pinto D."/>
            <person name="Vollmers J."/>
            <person name="Rivas-Marin E."/>
            <person name="Kohn T."/>
            <person name="Peeters S.H."/>
            <person name="Heuer A."/>
            <person name="Rast P."/>
            <person name="Oberbeckmann S."/>
            <person name="Bunk B."/>
            <person name="Jeske O."/>
            <person name="Meyerdierks A."/>
            <person name="Storesund J.E."/>
            <person name="Kallscheuer N."/>
            <person name="Luecker S."/>
            <person name="Lage O.M."/>
            <person name="Pohl T."/>
            <person name="Merkel B.J."/>
            <person name="Hornburger P."/>
            <person name="Mueller R.-W."/>
            <person name="Bruemmer F."/>
            <person name="Labrenz M."/>
            <person name="Spormann A.M."/>
            <person name="Op den Camp H."/>
            <person name="Overmann J."/>
            <person name="Amann R."/>
            <person name="Jetten M.S.M."/>
            <person name="Mascher T."/>
            <person name="Medema M.H."/>
            <person name="Devos D.P."/>
            <person name="Kaster A.-K."/>
            <person name="Ovreas L."/>
            <person name="Rohde M."/>
            <person name="Galperin M.Y."/>
            <person name="Jogler C."/>
        </authorList>
    </citation>
    <scope>NUCLEOTIDE SEQUENCE [LARGE SCALE GENOMIC DNA]</scope>
    <source>
        <strain evidence="3 4">Q31a</strain>
    </source>
</reference>
<feature type="signal peptide" evidence="2">
    <location>
        <begin position="1"/>
        <end position="22"/>
    </location>
</feature>
<gene>
    <name evidence="3" type="ORF">Q31a_38810</name>
</gene>
<dbReference type="AlphaFoldDB" id="A0A518GAD7"/>
<keyword evidence="2" id="KW-0732">Signal</keyword>
<protein>
    <submittedName>
        <fullName evidence="3">Uncharacterized protein</fullName>
    </submittedName>
</protein>
<evidence type="ECO:0000256" key="2">
    <source>
        <dbReference type="SAM" id="SignalP"/>
    </source>
</evidence>
<sequence precursor="true">MFGRSITTLFALALTSTPLAYAQTANFSDGVTTASSRICQCGRWTCPACQQRTLCPPSGSQPLNCPPSMEIPGVPYQSPLPSVMVPPSPSDLNSPGEAPPTSPSPLSDPNVGAIPPLPTPSLNPNTANLFAANTARGASGAFGSSLRGATTPEMMGDFFGPGGVPSVFNRDSYTYSTPIPSAGYGMGRMKLAENTSPIPRDRVFFNYSLFTGVPLANDPIDVSRFSPGFEKTFLDGLASFELRTPFGTSLDNNVMANGVNSDNEFQFGNLFLSLKGILLQQENWVFTGGASLLLPTAADTHVIDPISGSEFLRFENESVHIMPFLGGAYTPNDRFFSQWMVQCDIDTNGTPIIDVENDSQKIGTLQDFTLLYTDLSVGYWVYKAAARSGKTITGIAPIAELHYNRAITSGDSVSNGDNQISQIISDFDNLNAQVGLIFNIRDRVRLGLGYATPFGNSTDRVFDKEFRITLNRYF</sequence>
<dbReference type="OrthoDB" id="225378at2"/>
<feature type="chain" id="PRO_5021813846" evidence="2">
    <location>
        <begin position="23"/>
        <end position="474"/>
    </location>
</feature>
<evidence type="ECO:0000313" key="4">
    <source>
        <dbReference type="Proteomes" id="UP000318017"/>
    </source>
</evidence>
<name>A0A518GAD7_9BACT</name>
<dbReference type="Proteomes" id="UP000318017">
    <property type="component" value="Chromosome"/>
</dbReference>
<keyword evidence="4" id="KW-1185">Reference proteome</keyword>
<dbReference type="KEGG" id="ahel:Q31a_38810"/>
<accession>A0A518GAD7</accession>
<feature type="region of interest" description="Disordered" evidence="1">
    <location>
        <begin position="76"/>
        <end position="126"/>
    </location>
</feature>